<accession>A0ABU0K452</accession>
<evidence type="ECO:0000256" key="1">
    <source>
        <dbReference type="ARBA" id="ARBA00043985"/>
    </source>
</evidence>
<keyword evidence="4" id="KW-1185">Reference proteome</keyword>
<sequence length="215" mass="25554">MMTSLINRIKTSIEADFHSILDQKEEKNPIAHLNHYVRECEKEVENAGKLIERQSMLKGEFERELHKARMNVEKRARQADLAKVAGEEELYEYAKQDQLQYEERADWLSNSMDEASKELTKLEQKYEKMKHKLKDLTIKRMKLMGKENSLRAHHKMDAVLNQSQLDESFHRFEEIQNYIEKLEDKMNRQFHMSTNDAKLLSLEKNAKRHESDSNS</sequence>
<dbReference type="PANTHER" id="PTHR31088:SF6">
    <property type="entry name" value="PHAGE SHOCK PROTEIN A"/>
    <property type="match status" value="1"/>
</dbReference>
<dbReference type="EMBL" id="JAUSWM010000006">
    <property type="protein sequence ID" value="MDQ0484141.1"/>
    <property type="molecule type" value="Genomic_DNA"/>
</dbReference>
<dbReference type="Proteomes" id="UP001226720">
    <property type="component" value="Unassembled WGS sequence"/>
</dbReference>
<reference evidence="3" key="1">
    <citation type="submission" date="2023-07" db="EMBL/GenBank/DDBJ databases">
        <title>Genomic Encyclopedia of Type Strains, Phase IV (KMG-IV): sequencing the most valuable type-strain genomes for metagenomic binning, comparative biology and taxonomic classification.</title>
        <authorList>
            <person name="Goeker M."/>
        </authorList>
    </citation>
    <scope>NUCLEOTIDE SEQUENCE [LARGE SCALE GENOMIC DNA]</scope>
    <source>
        <strain evidence="3">JSM 076093</strain>
    </source>
</reference>
<gene>
    <name evidence="3" type="ORF">QO000_003125</name>
</gene>
<proteinExistence type="inferred from homology"/>
<protein>
    <submittedName>
        <fullName evidence="3">Phage shock protein A</fullName>
    </submittedName>
</protein>
<keyword evidence="2" id="KW-0175">Coiled coil</keyword>
<evidence type="ECO:0000313" key="4">
    <source>
        <dbReference type="Proteomes" id="UP001226720"/>
    </source>
</evidence>
<dbReference type="RefSeq" id="WP_307071868.1">
    <property type="nucleotide sequence ID" value="NZ_JAQRMZ010000007.1"/>
</dbReference>
<name>A0ABU0K452_9BACL</name>
<dbReference type="GeneID" id="301327909"/>
<organism evidence="3 4">
    <name type="scientific">Guptibacillus hwajinpoensis</name>
    <dbReference type="NCBI Taxonomy" id="208199"/>
    <lineage>
        <taxon>Bacteria</taxon>
        <taxon>Bacillati</taxon>
        <taxon>Bacillota</taxon>
        <taxon>Bacilli</taxon>
        <taxon>Bacillales</taxon>
        <taxon>Guptibacillaceae</taxon>
        <taxon>Guptibacillus</taxon>
    </lineage>
</organism>
<comment type="caution">
    <text evidence="3">The sequence shown here is derived from an EMBL/GenBank/DDBJ whole genome shotgun (WGS) entry which is preliminary data.</text>
</comment>
<evidence type="ECO:0000256" key="2">
    <source>
        <dbReference type="SAM" id="Coils"/>
    </source>
</evidence>
<evidence type="ECO:0000313" key="3">
    <source>
        <dbReference type="EMBL" id="MDQ0484141.1"/>
    </source>
</evidence>
<dbReference type="InterPro" id="IPR007157">
    <property type="entry name" value="PspA_VIPP1"/>
</dbReference>
<feature type="coiled-coil region" evidence="2">
    <location>
        <begin position="105"/>
        <end position="139"/>
    </location>
</feature>
<dbReference type="PANTHER" id="PTHR31088">
    <property type="entry name" value="MEMBRANE-ASSOCIATED PROTEIN VIPP1, CHLOROPLASTIC"/>
    <property type="match status" value="1"/>
</dbReference>
<comment type="similarity">
    <text evidence="1">Belongs to the PspA/Vipp/IM30 family.</text>
</comment>
<dbReference type="Pfam" id="PF04012">
    <property type="entry name" value="PspA_IM30"/>
    <property type="match status" value="1"/>
</dbReference>